<feature type="transmembrane region" description="Helical" evidence="1">
    <location>
        <begin position="87"/>
        <end position="108"/>
    </location>
</feature>
<comment type="caution">
    <text evidence="2">The sequence shown here is derived from an EMBL/GenBank/DDBJ whole genome shotgun (WGS) entry which is preliminary data.</text>
</comment>
<reference evidence="2" key="1">
    <citation type="submission" date="2022-01" db="EMBL/GenBank/DDBJ databases">
        <authorList>
            <person name="Criscuolo A."/>
        </authorList>
    </citation>
    <scope>NUCLEOTIDE SEQUENCE</scope>
    <source>
        <strain evidence="2">CIP111893</strain>
    </source>
</reference>
<keyword evidence="1" id="KW-1133">Transmembrane helix</keyword>
<accession>A0ABN8FWA4</accession>
<evidence type="ECO:0000256" key="1">
    <source>
        <dbReference type="SAM" id="Phobius"/>
    </source>
</evidence>
<keyword evidence="1" id="KW-0812">Transmembrane</keyword>
<gene>
    <name evidence="2" type="ORF">PAECIP111893_00527</name>
</gene>
<organism evidence="2 3">
    <name type="scientific">Paenibacillus plantiphilus</name>
    <dbReference type="NCBI Taxonomy" id="2905650"/>
    <lineage>
        <taxon>Bacteria</taxon>
        <taxon>Bacillati</taxon>
        <taxon>Bacillota</taxon>
        <taxon>Bacilli</taxon>
        <taxon>Bacillales</taxon>
        <taxon>Paenibacillaceae</taxon>
        <taxon>Paenibacillus</taxon>
    </lineage>
</organism>
<name>A0ABN8FWA4_9BACL</name>
<feature type="transmembrane region" description="Helical" evidence="1">
    <location>
        <begin position="128"/>
        <end position="145"/>
    </location>
</feature>
<dbReference type="Proteomes" id="UP000838686">
    <property type="component" value="Unassembled WGS sequence"/>
</dbReference>
<feature type="transmembrane region" description="Helical" evidence="1">
    <location>
        <begin position="165"/>
        <end position="193"/>
    </location>
</feature>
<keyword evidence="1" id="KW-0472">Membrane</keyword>
<sequence length="196" mass="22095">MHLRVVIQKQATASAAHPGAMVLRGYGIGGLWYWGIWNRWAMVLRAMASAGYVYQQAMELLKPQRAASAKLRKGNMTMKSIQRYSPLMMELTAYIHSALGLILAWGTIRTIGSEGFVNTIAGQHDREAAFWFLFAGAMMWLLARFMRWTVVQQRQPLPASLGWHLITISAVGAIMMPISGFWLVLAQGIIMVWNRR</sequence>
<evidence type="ECO:0000313" key="2">
    <source>
        <dbReference type="EMBL" id="CAH1193682.1"/>
    </source>
</evidence>
<dbReference type="Pfam" id="PF20064">
    <property type="entry name" value="DUF6463"/>
    <property type="match status" value="1"/>
</dbReference>
<protein>
    <submittedName>
        <fullName evidence="2">Uncharacterized protein</fullName>
    </submittedName>
</protein>
<keyword evidence="3" id="KW-1185">Reference proteome</keyword>
<evidence type="ECO:0000313" key="3">
    <source>
        <dbReference type="Proteomes" id="UP000838686"/>
    </source>
</evidence>
<proteinExistence type="predicted"/>
<dbReference type="InterPro" id="IPR045590">
    <property type="entry name" value="DUF6463"/>
</dbReference>
<dbReference type="EMBL" id="CAKMMF010000002">
    <property type="protein sequence ID" value="CAH1193682.1"/>
    <property type="molecule type" value="Genomic_DNA"/>
</dbReference>